<feature type="repeat" description="PPR" evidence="2">
    <location>
        <begin position="193"/>
        <end position="227"/>
    </location>
</feature>
<comment type="caution">
    <text evidence="3">The sequence shown here is derived from an EMBL/GenBank/DDBJ whole genome shotgun (WGS) entry which is preliminary data.</text>
</comment>
<dbReference type="PANTHER" id="PTHR47926">
    <property type="entry name" value="PENTATRICOPEPTIDE REPEAT-CONTAINING PROTEIN"/>
    <property type="match status" value="1"/>
</dbReference>
<dbReference type="EMBL" id="JABCRI010000011">
    <property type="protein sequence ID" value="KAF8397153.1"/>
    <property type="molecule type" value="Genomic_DNA"/>
</dbReference>
<keyword evidence="4" id="KW-1185">Reference proteome</keyword>
<organism evidence="3 4">
    <name type="scientific">Tetracentron sinense</name>
    <name type="common">Spur-leaf</name>
    <dbReference type="NCBI Taxonomy" id="13715"/>
    <lineage>
        <taxon>Eukaryota</taxon>
        <taxon>Viridiplantae</taxon>
        <taxon>Streptophyta</taxon>
        <taxon>Embryophyta</taxon>
        <taxon>Tracheophyta</taxon>
        <taxon>Spermatophyta</taxon>
        <taxon>Magnoliopsida</taxon>
        <taxon>Trochodendrales</taxon>
        <taxon>Trochodendraceae</taxon>
        <taxon>Tetracentron</taxon>
    </lineage>
</organism>
<dbReference type="PROSITE" id="PS51375">
    <property type="entry name" value="PPR"/>
    <property type="match status" value="1"/>
</dbReference>
<proteinExistence type="predicted"/>
<dbReference type="InterPro" id="IPR002885">
    <property type="entry name" value="PPR_rpt"/>
</dbReference>
<evidence type="ECO:0000256" key="2">
    <source>
        <dbReference type="PROSITE-ProRule" id="PRU00708"/>
    </source>
</evidence>
<evidence type="ECO:0008006" key="5">
    <source>
        <dbReference type="Google" id="ProtNLM"/>
    </source>
</evidence>
<name>A0A835DB57_TETSI</name>
<accession>A0A835DB57</accession>
<dbReference type="AlphaFoldDB" id="A0A835DB57"/>
<dbReference type="Pfam" id="PF13041">
    <property type="entry name" value="PPR_2"/>
    <property type="match status" value="1"/>
</dbReference>
<dbReference type="Gene3D" id="1.25.40.10">
    <property type="entry name" value="Tetratricopeptide repeat domain"/>
    <property type="match status" value="2"/>
</dbReference>
<evidence type="ECO:0000313" key="4">
    <source>
        <dbReference type="Proteomes" id="UP000655225"/>
    </source>
</evidence>
<evidence type="ECO:0000256" key="1">
    <source>
        <dbReference type="ARBA" id="ARBA00022737"/>
    </source>
</evidence>
<dbReference type="InterPro" id="IPR011990">
    <property type="entry name" value="TPR-like_helical_dom_sf"/>
</dbReference>
<dbReference type="NCBIfam" id="TIGR00756">
    <property type="entry name" value="PPR"/>
    <property type="match status" value="3"/>
</dbReference>
<dbReference type="Pfam" id="PF01535">
    <property type="entry name" value="PPR"/>
    <property type="match status" value="2"/>
</dbReference>
<sequence length="384" mass="42974">MESHRLNLLILPSFVHGRLDCVELVHGQIVKTGFSAHIVVSTLFLHRFEGGGMLGDVGKGIEVHNYVTELNVESNVLVGTSLIDMYSKCGVNGPWNAMISGFSQGGCSKEALELFIQIYLNDVESDLYTYCNVFNAISALKCLQFGRQVNGMVVKSGHDSRVLSVNNAIINAYDKCGSLEDAKKVFKKMEERDVVSWTTLVTAYTQCSRGEEALSIFLQMRYEGFTPNQFTFACVLVWCASLFLLDYGRQVHGLVCKPRLDSEECIESVLIDMYAKCGDIIQAGKGYTHNALQLFRSMEQSGIKANVITILCVLFACSHGGMVEEGLHSFRLMEERYGVLPEMEHYACIVDLLGRVGRFDDAMEFINNMPIEPNDMFWQTMLCM</sequence>
<dbReference type="FunFam" id="1.25.40.10:FF:000158">
    <property type="entry name" value="pentatricopeptide repeat-containing protein At2g33680"/>
    <property type="match status" value="1"/>
</dbReference>
<dbReference type="Proteomes" id="UP000655225">
    <property type="component" value="Unassembled WGS sequence"/>
</dbReference>
<evidence type="ECO:0000313" key="3">
    <source>
        <dbReference type="EMBL" id="KAF8397153.1"/>
    </source>
</evidence>
<dbReference type="FunFam" id="1.25.40.10:FF:000344">
    <property type="entry name" value="Pentatricopeptide repeat-containing protein"/>
    <property type="match status" value="1"/>
</dbReference>
<reference evidence="3 4" key="1">
    <citation type="submission" date="2020-04" db="EMBL/GenBank/DDBJ databases">
        <title>Plant Genome Project.</title>
        <authorList>
            <person name="Zhang R.-G."/>
        </authorList>
    </citation>
    <scope>NUCLEOTIDE SEQUENCE [LARGE SCALE GENOMIC DNA]</scope>
    <source>
        <strain evidence="3">YNK0</strain>
        <tissue evidence="3">Leaf</tissue>
    </source>
</reference>
<dbReference type="GO" id="GO:0099402">
    <property type="term" value="P:plant organ development"/>
    <property type="evidence" value="ECO:0007669"/>
    <property type="project" value="UniProtKB-ARBA"/>
</dbReference>
<dbReference type="OrthoDB" id="185373at2759"/>
<protein>
    <recommendedName>
        <fullName evidence="5">Pentatricopeptide repeat-containing protein</fullName>
    </recommendedName>
</protein>
<dbReference type="GO" id="GO:0003723">
    <property type="term" value="F:RNA binding"/>
    <property type="evidence" value="ECO:0007669"/>
    <property type="project" value="InterPro"/>
</dbReference>
<gene>
    <name evidence="3" type="ORF">HHK36_016060</name>
</gene>
<keyword evidence="1" id="KW-0677">Repeat</keyword>
<dbReference type="InterPro" id="IPR046960">
    <property type="entry name" value="PPR_At4g14850-like_plant"/>
</dbReference>
<dbReference type="GO" id="GO:0009451">
    <property type="term" value="P:RNA modification"/>
    <property type="evidence" value="ECO:0007669"/>
    <property type="project" value="InterPro"/>
</dbReference>
<dbReference type="PANTHER" id="PTHR47926:SF347">
    <property type="entry name" value="PENTATRICOPEPTIDE REPEAT-CONTAINING PROTEIN"/>
    <property type="match status" value="1"/>
</dbReference>